<sequence>MLLSRLLPISSLPLLATAQNYTCPDHLYTVHLFSTSPLILYIPNFLTDHEATHLLSVSAPHFRASQIADAAGQQHLASTRTSRSASLASDDVVRCIESRALHFQGLDVPRERLEPLQIVSYGQGETYAPHTDWFTSALHTTPDYGGNRASSFFVYVDASEDLVGGGTQFPLLEAPRGEQWCEYVDCDRGWEEGVTFRAIKRNAVFWRNMEGGKGDGRTLHAGMPVQRGKKVGMNVWTREGELDAAYRSEVV</sequence>
<evidence type="ECO:0000313" key="8">
    <source>
        <dbReference type="EMBL" id="PSN68560.1"/>
    </source>
</evidence>
<organism evidence="8 9">
    <name type="scientific">Corynespora cassiicola Philippines</name>
    <dbReference type="NCBI Taxonomy" id="1448308"/>
    <lineage>
        <taxon>Eukaryota</taxon>
        <taxon>Fungi</taxon>
        <taxon>Dikarya</taxon>
        <taxon>Ascomycota</taxon>
        <taxon>Pezizomycotina</taxon>
        <taxon>Dothideomycetes</taxon>
        <taxon>Pleosporomycetidae</taxon>
        <taxon>Pleosporales</taxon>
        <taxon>Corynesporascaceae</taxon>
        <taxon>Corynespora</taxon>
    </lineage>
</organism>
<comment type="cofactor">
    <cofactor evidence="1">
        <name>L-ascorbate</name>
        <dbReference type="ChEBI" id="CHEBI:38290"/>
    </cofactor>
</comment>
<dbReference type="PROSITE" id="PS51471">
    <property type="entry name" value="FE2OG_OXY"/>
    <property type="match status" value="1"/>
</dbReference>
<keyword evidence="9" id="KW-1185">Reference proteome</keyword>
<dbReference type="InterPro" id="IPR006620">
    <property type="entry name" value="Pro_4_hyd_alph"/>
</dbReference>
<dbReference type="SMART" id="SM00702">
    <property type="entry name" value="P4Hc"/>
    <property type="match status" value="1"/>
</dbReference>
<dbReference type="Pfam" id="PF13640">
    <property type="entry name" value="2OG-FeII_Oxy_3"/>
    <property type="match status" value="1"/>
</dbReference>
<dbReference type="STRING" id="1448308.A0A2T2NT38"/>
<dbReference type="OrthoDB" id="420380at2759"/>
<feature type="signal peptide" evidence="6">
    <location>
        <begin position="1"/>
        <end position="18"/>
    </location>
</feature>
<evidence type="ECO:0000256" key="5">
    <source>
        <dbReference type="ARBA" id="ARBA00023004"/>
    </source>
</evidence>
<keyword evidence="5" id="KW-0408">Iron</keyword>
<dbReference type="GO" id="GO:0005783">
    <property type="term" value="C:endoplasmic reticulum"/>
    <property type="evidence" value="ECO:0007669"/>
    <property type="project" value="TreeGrafter"/>
</dbReference>
<dbReference type="GO" id="GO:0031418">
    <property type="term" value="F:L-ascorbic acid binding"/>
    <property type="evidence" value="ECO:0007669"/>
    <property type="project" value="InterPro"/>
</dbReference>
<proteinExistence type="predicted"/>
<dbReference type="GO" id="GO:0004656">
    <property type="term" value="F:procollagen-proline 4-dioxygenase activity"/>
    <property type="evidence" value="ECO:0007669"/>
    <property type="project" value="TreeGrafter"/>
</dbReference>
<gene>
    <name evidence="8" type="ORF">BS50DRAFT_674947</name>
</gene>
<keyword evidence="6" id="KW-0732">Signal</keyword>
<evidence type="ECO:0000313" key="9">
    <source>
        <dbReference type="Proteomes" id="UP000240883"/>
    </source>
</evidence>
<evidence type="ECO:0000256" key="4">
    <source>
        <dbReference type="ARBA" id="ARBA00023002"/>
    </source>
</evidence>
<dbReference type="InterPro" id="IPR005123">
    <property type="entry name" value="Oxoglu/Fe-dep_dioxygenase_dom"/>
</dbReference>
<dbReference type="GO" id="GO:0005506">
    <property type="term" value="F:iron ion binding"/>
    <property type="evidence" value="ECO:0007669"/>
    <property type="project" value="InterPro"/>
</dbReference>
<keyword evidence="3" id="KW-0223">Dioxygenase</keyword>
<dbReference type="PANTHER" id="PTHR10869">
    <property type="entry name" value="PROLYL 4-HYDROXYLASE ALPHA SUBUNIT"/>
    <property type="match status" value="1"/>
</dbReference>
<protein>
    <recommendedName>
        <fullName evidence="7">Fe2OG dioxygenase domain-containing protein</fullName>
    </recommendedName>
</protein>
<evidence type="ECO:0000256" key="6">
    <source>
        <dbReference type="SAM" id="SignalP"/>
    </source>
</evidence>
<dbReference type="InterPro" id="IPR045054">
    <property type="entry name" value="P4HA-like"/>
</dbReference>
<feature type="chain" id="PRO_5015716822" description="Fe2OG dioxygenase domain-containing protein" evidence="6">
    <location>
        <begin position="19"/>
        <end position="251"/>
    </location>
</feature>
<dbReference type="InterPro" id="IPR044862">
    <property type="entry name" value="Pro_4_hyd_alph_FE2OG_OXY"/>
</dbReference>
<evidence type="ECO:0000256" key="1">
    <source>
        <dbReference type="ARBA" id="ARBA00001961"/>
    </source>
</evidence>
<keyword evidence="2" id="KW-0479">Metal-binding</keyword>
<keyword evidence="4" id="KW-0560">Oxidoreductase</keyword>
<accession>A0A2T2NT38</accession>
<evidence type="ECO:0000256" key="2">
    <source>
        <dbReference type="ARBA" id="ARBA00022723"/>
    </source>
</evidence>
<feature type="domain" description="Fe2OG dioxygenase" evidence="7">
    <location>
        <begin position="112"/>
        <end position="239"/>
    </location>
</feature>
<evidence type="ECO:0000256" key="3">
    <source>
        <dbReference type="ARBA" id="ARBA00022964"/>
    </source>
</evidence>
<dbReference type="Proteomes" id="UP000240883">
    <property type="component" value="Unassembled WGS sequence"/>
</dbReference>
<dbReference type="AlphaFoldDB" id="A0A2T2NT38"/>
<name>A0A2T2NT38_CORCC</name>
<dbReference type="PANTHER" id="PTHR10869:SF246">
    <property type="entry name" value="TRANSMEMBRANE PROLYL 4-HYDROXYLASE"/>
    <property type="match status" value="1"/>
</dbReference>
<dbReference type="EMBL" id="KZ678133">
    <property type="protein sequence ID" value="PSN68560.1"/>
    <property type="molecule type" value="Genomic_DNA"/>
</dbReference>
<reference evidence="8 9" key="1">
    <citation type="journal article" date="2018" name="Front. Microbiol.">
        <title>Genome-Wide Analysis of Corynespora cassiicola Leaf Fall Disease Putative Effectors.</title>
        <authorList>
            <person name="Lopez D."/>
            <person name="Ribeiro S."/>
            <person name="Label P."/>
            <person name="Fumanal B."/>
            <person name="Venisse J.S."/>
            <person name="Kohler A."/>
            <person name="de Oliveira R.R."/>
            <person name="Labutti K."/>
            <person name="Lipzen A."/>
            <person name="Lail K."/>
            <person name="Bauer D."/>
            <person name="Ohm R.A."/>
            <person name="Barry K.W."/>
            <person name="Spatafora J."/>
            <person name="Grigoriev I.V."/>
            <person name="Martin F.M."/>
            <person name="Pujade-Renaud V."/>
        </authorList>
    </citation>
    <scope>NUCLEOTIDE SEQUENCE [LARGE SCALE GENOMIC DNA]</scope>
    <source>
        <strain evidence="8 9">Philippines</strain>
    </source>
</reference>
<evidence type="ECO:0000259" key="7">
    <source>
        <dbReference type="PROSITE" id="PS51471"/>
    </source>
</evidence>
<dbReference type="Gene3D" id="2.60.120.620">
    <property type="entry name" value="q2cbj1_9rhob like domain"/>
    <property type="match status" value="1"/>
</dbReference>